<name>A0A9P1MW43_9PELO</name>
<dbReference type="OrthoDB" id="5813682at2759"/>
<evidence type="ECO:0000313" key="1">
    <source>
        <dbReference type="EMBL" id="CAI5441023.1"/>
    </source>
</evidence>
<dbReference type="AlphaFoldDB" id="A0A9P1MW43"/>
<dbReference type="SMART" id="SM00289">
    <property type="entry name" value="WR1"/>
    <property type="match status" value="4"/>
</dbReference>
<dbReference type="InterPro" id="IPR028150">
    <property type="entry name" value="Lustrin_cystein"/>
</dbReference>
<dbReference type="Pfam" id="PF14625">
    <property type="entry name" value="Lustrin_cystein"/>
    <property type="match status" value="3"/>
</dbReference>
<sequence length="243" mass="26470">MAKCPSGVFARSICAAGCMKNEKCVPIQNEMWCCPTLPEARNREMQCSTSGAFSSGDRCDPQFPTTTCPSGSTCELNQEQTAHICCFPAAENSRNKGQKKKPTFIPVILPSTSTEISTFPEEELGETILTCLDGSQVLFENNLSVMCPKLGEPCKKAGFICQLSDLDDVFICCSAAPKLIPEVEKQSEIQPSCPFSYVPAKNPGNLSEVHRCLTLFSLDCPFGFTCLPSSTTDSYLCCQRKPL</sequence>
<protein>
    <submittedName>
        <fullName evidence="1">Uncharacterized protein</fullName>
    </submittedName>
</protein>
<dbReference type="EMBL" id="CANHGI010000002">
    <property type="protein sequence ID" value="CAI5441023.1"/>
    <property type="molecule type" value="Genomic_DNA"/>
</dbReference>
<dbReference type="Proteomes" id="UP001152747">
    <property type="component" value="Unassembled WGS sequence"/>
</dbReference>
<reference evidence="1" key="1">
    <citation type="submission" date="2022-11" db="EMBL/GenBank/DDBJ databases">
        <authorList>
            <person name="Kikuchi T."/>
        </authorList>
    </citation>
    <scope>NUCLEOTIDE SEQUENCE</scope>
    <source>
        <strain evidence="1">PS1010</strain>
    </source>
</reference>
<organism evidence="1 2">
    <name type="scientific">Caenorhabditis angaria</name>
    <dbReference type="NCBI Taxonomy" id="860376"/>
    <lineage>
        <taxon>Eukaryota</taxon>
        <taxon>Metazoa</taxon>
        <taxon>Ecdysozoa</taxon>
        <taxon>Nematoda</taxon>
        <taxon>Chromadorea</taxon>
        <taxon>Rhabditida</taxon>
        <taxon>Rhabditina</taxon>
        <taxon>Rhabditomorpha</taxon>
        <taxon>Rhabditoidea</taxon>
        <taxon>Rhabditidae</taxon>
        <taxon>Peloderinae</taxon>
        <taxon>Caenorhabditis</taxon>
    </lineage>
</organism>
<evidence type="ECO:0000313" key="2">
    <source>
        <dbReference type="Proteomes" id="UP001152747"/>
    </source>
</evidence>
<dbReference type="InterPro" id="IPR006150">
    <property type="entry name" value="Cys_repeat_1"/>
</dbReference>
<gene>
    <name evidence="1" type="ORF">CAMP_LOCUS3660</name>
</gene>
<proteinExistence type="predicted"/>
<keyword evidence="2" id="KW-1185">Reference proteome</keyword>
<accession>A0A9P1MW43</accession>
<comment type="caution">
    <text evidence="1">The sequence shown here is derived from an EMBL/GenBank/DDBJ whole genome shotgun (WGS) entry which is preliminary data.</text>
</comment>